<feature type="compositionally biased region" description="Gly residues" evidence="1">
    <location>
        <begin position="70"/>
        <end position="79"/>
    </location>
</feature>
<protein>
    <submittedName>
        <fullName evidence="2">Glutathione S-transferase</fullName>
    </submittedName>
</protein>
<dbReference type="eggNOG" id="ENOG502SY9M">
    <property type="taxonomic scope" value="Eukaryota"/>
</dbReference>
<gene>
    <name evidence="2" type="ORF">OCS_00954</name>
</gene>
<reference evidence="2 3" key="1">
    <citation type="journal article" date="2013" name="Chin. Sci. Bull.">
        <title>Genome survey uncovers the secrets of sex and lifestyle in caterpillar fungus.</title>
        <authorList>
            <person name="Hu X."/>
            <person name="Zhang Y."/>
            <person name="Xiao G."/>
            <person name="Zheng P."/>
            <person name="Xia Y."/>
            <person name="Zhang X."/>
            <person name="St Leger R.J."/>
            <person name="Liu X."/>
            <person name="Wang C."/>
        </authorList>
    </citation>
    <scope>NUCLEOTIDE SEQUENCE [LARGE SCALE GENOMIC DNA]</scope>
    <source>
        <strain evidence="3">Co18 / CGMCC 3.14243</strain>
        <tissue evidence="2">Fruit-body</tissue>
    </source>
</reference>
<evidence type="ECO:0000313" key="3">
    <source>
        <dbReference type="Proteomes" id="UP000019374"/>
    </source>
</evidence>
<evidence type="ECO:0000256" key="1">
    <source>
        <dbReference type="SAM" id="MobiDB-lite"/>
    </source>
</evidence>
<dbReference type="GO" id="GO:0016740">
    <property type="term" value="F:transferase activity"/>
    <property type="evidence" value="ECO:0007669"/>
    <property type="project" value="UniProtKB-KW"/>
</dbReference>
<feature type="compositionally biased region" description="Basic and acidic residues" evidence="1">
    <location>
        <begin position="1"/>
        <end position="35"/>
    </location>
</feature>
<proteinExistence type="predicted"/>
<dbReference type="Proteomes" id="UP000019374">
    <property type="component" value="Unassembled WGS sequence"/>
</dbReference>
<dbReference type="HOGENOM" id="CLU_192408_1_0_1"/>
<sequence>MPRNGDESSHNGPFDEARQEIAHGVGHADTDKVARADQTAPVPEPEKGRAVEGLDASGGQSQGIKRGPHVGQGGSGSSN</sequence>
<dbReference type="EMBL" id="KE652217">
    <property type="protein sequence ID" value="EQL03338.1"/>
    <property type="molecule type" value="Genomic_DNA"/>
</dbReference>
<name>T5AND3_OPHSC</name>
<accession>T5AND3</accession>
<keyword evidence="2" id="KW-0808">Transferase</keyword>
<dbReference type="AlphaFoldDB" id="T5AND3"/>
<evidence type="ECO:0000313" key="2">
    <source>
        <dbReference type="EMBL" id="EQL03338.1"/>
    </source>
</evidence>
<organism evidence="2 3">
    <name type="scientific">Ophiocordyceps sinensis (strain Co18 / CGMCC 3.14243)</name>
    <name type="common">Yarsagumba caterpillar fungus</name>
    <name type="synonym">Hirsutella sinensis</name>
    <dbReference type="NCBI Taxonomy" id="911162"/>
    <lineage>
        <taxon>Eukaryota</taxon>
        <taxon>Fungi</taxon>
        <taxon>Dikarya</taxon>
        <taxon>Ascomycota</taxon>
        <taxon>Pezizomycotina</taxon>
        <taxon>Sordariomycetes</taxon>
        <taxon>Hypocreomycetidae</taxon>
        <taxon>Hypocreales</taxon>
        <taxon>Ophiocordycipitaceae</taxon>
        <taxon>Ophiocordyceps</taxon>
    </lineage>
</organism>
<dbReference type="OrthoDB" id="3439627at2759"/>
<feature type="region of interest" description="Disordered" evidence="1">
    <location>
        <begin position="1"/>
        <end position="79"/>
    </location>
</feature>